<reference evidence="2" key="1">
    <citation type="submission" date="2022-12" db="EMBL/GenBank/DDBJ databases">
        <title>Draft genome assemblies for two species of Escallonia (Escalloniales).</title>
        <authorList>
            <person name="Chanderbali A."/>
            <person name="Dervinis C."/>
            <person name="Anghel I."/>
            <person name="Soltis D."/>
            <person name="Soltis P."/>
            <person name="Zapata F."/>
        </authorList>
    </citation>
    <scope>NUCLEOTIDE SEQUENCE</scope>
    <source>
        <strain evidence="2">UCBG64.0493</strain>
        <tissue evidence="2">Leaf</tissue>
    </source>
</reference>
<dbReference type="InterPro" id="IPR021109">
    <property type="entry name" value="Peptidase_aspartic_dom_sf"/>
</dbReference>
<organism evidence="2 3">
    <name type="scientific">Escallonia herrerae</name>
    <dbReference type="NCBI Taxonomy" id="1293975"/>
    <lineage>
        <taxon>Eukaryota</taxon>
        <taxon>Viridiplantae</taxon>
        <taxon>Streptophyta</taxon>
        <taxon>Embryophyta</taxon>
        <taxon>Tracheophyta</taxon>
        <taxon>Spermatophyta</taxon>
        <taxon>Magnoliopsida</taxon>
        <taxon>eudicotyledons</taxon>
        <taxon>Gunneridae</taxon>
        <taxon>Pentapetalae</taxon>
        <taxon>asterids</taxon>
        <taxon>campanulids</taxon>
        <taxon>Escalloniales</taxon>
        <taxon>Escalloniaceae</taxon>
        <taxon>Escallonia</taxon>
    </lineage>
</organism>
<feature type="domain" description="Xylanase inhibitor C-terminal" evidence="1">
    <location>
        <begin position="77"/>
        <end position="126"/>
    </location>
</feature>
<evidence type="ECO:0000259" key="1">
    <source>
        <dbReference type="Pfam" id="PF14541"/>
    </source>
</evidence>
<evidence type="ECO:0000313" key="3">
    <source>
        <dbReference type="Proteomes" id="UP001188597"/>
    </source>
</evidence>
<dbReference type="InterPro" id="IPR032799">
    <property type="entry name" value="TAXi_C"/>
</dbReference>
<dbReference type="Proteomes" id="UP001188597">
    <property type="component" value="Unassembled WGS sequence"/>
</dbReference>
<dbReference type="SUPFAM" id="SSF50630">
    <property type="entry name" value="Acid proteases"/>
    <property type="match status" value="1"/>
</dbReference>
<sequence length="195" mass="21228">MASLGGIRISLSSQFSASFSFSRKFTVCLTSGRNASAAGVLFGDGPYVFLPDIDASSPLTYTPLFINPKIGGVASSDYFIGVKSVKVNEKIIPINAKLLSINNTDGYGGTKINTVNPNTVLENEAFINELKIIPHLQILEGLGRKKMGKVMGKRERPDRSLSKKFAPISRNSWREDDGKAVKCRLMGTCKKHATR</sequence>
<dbReference type="InterPro" id="IPR001461">
    <property type="entry name" value="Aspartic_peptidase_A1"/>
</dbReference>
<keyword evidence="3" id="KW-1185">Reference proteome</keyword>
<dbReference type="Pfam" id="PF14541">
    <property type="entry name" value="TAXi_C"/>
    <property type="match status" value="1"/>
</dbReference>
<comment type="caution">
    <text evidence="2">The sequence shown here is derived from an EMBL/GenBank/DDBJ whole genome shotgun (WGS) entry which is preliminary data.</text>
</comment>
<dbReference type="AlphaFoldDB" id="A0AA89BGX8"/>
<proteinExistence type="predicted"/>
<evidence type="ECO:0000313" key="2">
    <source>
        <dbReference type="EMBL" id="KAK3041955.1"/>
    </source>
</evidence>
<accession>A0AA89BGX8</accession>
<dbReference type="GO" id="GO:0006508">
    <property type="term" value="P:proteolysis"/>
    <property type="evidence" value="ECO:0007669"/>
    <property type="project" value="InterPro"/>
</dbReference>
<gene>
    <name evidence="2" type="ORF">RJ639_002263</name>
</gene>
<name>A0AA89BGX8_9ASTE</name>
<dbReference type="PANTHER" id="PTHR47965">
    <property type="entry name" value="ASPARTYL PROTEASE-RELATED"/>
    <property type="match status" value="1"/>
</dbReference>
<dbReference type="Gene3D" id="2.40.70.10">
    <property type="entry name" value="Acid Proteases"/>
    <property type="match status" value="1"/>
</dbReference>
<protein>
    <recommendedName>
        <fullName evidence="1">Xylanase inhibitor C-terminal domain-containing protein</fullName>
    </recommendedName>
</protein>
<dbReference type="EMBL" id="JAVXUP010000025">
    <property type="protein sequence ID" value="KAK3041955.1"/>
    <property type="molecule type" value="Genomic_DNA"/>
</dbReference>
<dbReference type="PANTHER" id="PTHR47965:SF103">
    <property type="entry name" value="EUKARYOTIC ASPARTYL PROTEASE FAMILY PROTEIN"/>
    <property type="match status" value="1"/>
</dbReference>
<dbReference type="GO" id="GO:0004190">
    <property type="term" value="F:aspartic-type endopeptidase activity"/>
    <property type="evidence" value="ECO:0007669"/>
    <property type="project" value="InterPro"/>
</dbReference>